<protein>
    <submittedName>
        <fullName evidence="1">Uncharacterized protein</fullName>
    </submittedName>
</protein>
<evidence type="ECO:0000313" key="1">
    <source>
        <dbReference type="EMBL" id="MBX48828.1"/>
    </source>
</evidence>
<accession>A0A2P2P261</accession>
<dbReference type="AlphaFoldDB" id="A0A2P2P261"/>
<proteinExistence type="predicted"/>
<dbReference type="EMBL" id="GGEC01068344">
    <property type="protein sequence ID" value="MBX48828.1"/>
    <property type="molecule type" value="Transcribed_RNA"/>
</dbReference>
<organism evidence="1">
    <name type="scientific">Rhizophora mucronata</name>
    <name type="common">Asiatic mangrove</name>
    <dbReference type="NCBI Taxonomy" id="61149"/>
    <lineage>
        <taxon>Eukaryota</taxon>
        <taxon>Viridiplantae</taxon>
        <taxon>Streptophyta</taxon>
        <taxon>Embryophyta</taxon>
        <taxon>Tracheophyta</taxon>
        <taxon>Spermatophyta</taxon>
        <taxon>Magnoliopsida</taxon>
        <taxon>eudicotyledons</taxon>
        <taxon>Gunneridae</taxon>
        <taxon>Pentapetalae</taxon>
        <taxon>rosids</taxon>
        <taxon>fabids</taxon>
        <taxon>Malpighiales</taxon>
        <taxon>Rhizophoraceae</taxon>
        <taxon>Rhizophora</taxon>
    </lineage>
</organism>
<reference evidence="1" key="1">
    <citation type="submission" date="2018-02" db="EMBL/GenBank/DDBJ databases">
        <title>Rhizophora mucronata_Transcriptome.</title>
        <authorList>
            <person name="Meera S.P."/>
            <person name="Sreeshan A."/>
            <person name="Augustine A."/>
        </authorList>
    </citation>
    <scope>NUCLEOTIDE SEQUENCE</scope>
    <source>
        <tissue evidence="1">Leaf</tissue>
    </source>
</reference>
<sequence>MYDENGNYKSKITTKAAENMIEGIKSK</sequence>
<name>A0A2P2P261_RHIMU</name>